<dbReference type="Proteomes" id="UP001183881">
    <property type="component" value="Unassembled WGS sequence"/>
</dbReference>
<organism evidence="1 2">
    <name type="scientific">Streptomyces edwardsiae</name>
    <dbReference type="NCBI Taxonomy" id="3075527"/>
    <lineage>
        <taxon>Bacteria</taxon>
        <taxon>Bacillati</taxon>
        <taxon>Actinomycetota</taxon>
        <taxon>Actinomycetes</taxon>
        <taxon>Kitasatosporales</taxon>
        <taxon>Streptomycetaceae</taxon>
        <taxon>Streptomyces</taxon>
    </lineage>
</organism>
<comment type="caution">
    <text evidence="1">The sequence shown here is derived from an EMBL/GenBank/DDBJ whole genome shotgun (WGS) entry which is preliminary data.</text>
</comment>
<name>A0ABU2Q651_9ACTN</name>
<keyword evidence="2" id="KW-1185">Reference proteome</keyword>
<protein>
    <submittedName>
        <fullName evidence="1">Uncharacterized protein</fullName>
    </submittedName>
</protein>
<evidence type="ECO:0000313" key="2">
    <source>
        <dbReference type="Proteomes" id="UP001183881"/>
    </source>
</evidence>
<sequence length="58" mass="5978">MGFRAGPVRGERRTAADRALRAAGCGLRHRLTRDVAQAGLPVKPVRAGTGGGVAPADR</sequence>
<dbReference type="EMBL" id="JAVRFA010000081">
    <property type="protein sequence ID" value="MDT0399532.1"/>
    <property type="molecule type" value="Genomic_DNA"/>
</dbReference>
<gene>
    <name evidence="1" type="ORF">RM705_33245</name>
</gene>
<evidence type="ECO:0000313" key="1">
    <source>
        <dbReference type="EMBL" id="MDT0399532.1"/>
    </source>
</evidence>
<reference evidence="2" key="1">
    <citation type="submission" date="2023-07" db="EMBL/GenBank/DDBJ databases">
        <title>30 novel species of actinomycetes from the DSMZ collection.</title>
        <authorList>
            <person name="Nouioui I."/>
        </authorList>
    </citation>
    <scope>NUCLEOTIDE SEQUENCE [LARGE SCALE GENOMIC DNA]</scope>
    <source>
        <strain evidence="2">DSM 41636</strain>
    </source>
</reference>
<proteinExistence type="predicted"/>
<dbReference type="RefSeq" id="WP_311649047.1">
    <property type="nucleotide sequence ID" value="NZ_JAVRFA010000081.1"/>
</dbReference>
<accession>A0ABU2Q651</accession>